<dbReference type="InterPro" id="IPR024534">
    <property type="entry name" value="JetD_C"/>
</dbReference>
<dbReference type="Proteomes" id="UP000322524">
    <property type="component" value="Unassembled WGS sequence"/>
</dbReference>
<dbReference type="EMBL" id="VTEV01000017">
    <property type="protein sequence ID" value="TYS59365.1"/>
    <property type="molecule type" value="Genomic_DNA"/>
</dbReference>
<dbReference type="AlphaFoldDB" id="A0A5D4S6P8"/>
<dbReference type="Pfam" id="PF09983">
    <property type="entry name" value="JetD_C"/>
    <property type="match status" value="1"/>
</dbReference>
<dbReference type="GO" id="GO:0005694">
    <property type="term" value="C:chromosome"/>
    <property type="evidence" value="ECO:0007669"/>
    <property type="project" value="InterPro"/>
</dbReference>
<dbReference type="RefSeq" id="WP_148990316.1">
    <property type="nucleotide sequence ID" value="NZ_VTEV01000017.1"/>
</dbReference>
<evidence type="ECO:0000313" key="2">
    <source>
        <dbReference type="EMBL" id="TYS59365.1"/>
    </source>
</evidence>
<evidence type="ECO:0000259" key="1">
    <source>
        <dbReference type="Pfam" id="PF09983"/>
    </source>
</evidence>
<name>A0A5D4S6P8_9BACI</name>
<proteinExistence type="predicted"/>
<dbReference type="Gene3D" id="3.40.1360.10">
    <property type="match status" value="1"/>
</dbReference>
<comment type="caution">
    <text evidence="2">The sequence shown here is derived from an EMBL/GenBank/DDBJ whole genome shotgun (WGS) entry which is preliminary data.</text>
</comment>
<dbReference type="SUPFAM" id="SSF56726">
    <property type="entry name" value="DNA topoisomerase IV, alpha subunit"/>
    <property type="match status" value="1"/>
</dbReference>
<organism evidence="2 3">
    <name type="scientific">Sutcliffiella horikoshii</name>
    <dbReference type="NCBI Taxonomy" id="79883"/>
    <lineage>
        <taxon>Bacteria</taxon>
        <taxon>Bacillati</taxon>
        <taxon>Bacillota</taxon>
        <taxon>Bacilli</taxon>
        <taxon>Bacillales</taxon>
        <taxon>Bacillaceae</taxon>
        <taxon>Sutcliffiella</taxon>
    </lineage>
</organism>
<dbReference type="OrthoDB" id="9809365at2"/>
<accession>A0A5D4S6P8</accession>
<reference evidence="2 3" key="1">
    <citation type="submission" date="2019-08" db="EMBL/GenBank/DDBJ databases">
        <title>Bacillus genomes from the desert of Cuatro Cienegas, Coahuila.</title>
        <authorList>
            <person name="Olmedo-Alvarez G."/>
        </authorList>
    </citation>
    <scope>NUCLEOTIDE SEQUENCE [LARGE SCALE GENOMIC DNA]</scope>
    <source>
        <strain evidence="2 3">CH28_1T</strain>
    </source>
</reference>
<protein>
    <submittedName>
        <fullName evidence="2">DUF2399 domain-containing protein</fullName>
    </submittedName>
</protein>
<feature type="domain" description="Wadjet protein JetD C-terminal" evidence="1">
    <location>
        <begin position="191"/>
        <end position="270"/>
    </location>
</feature>
<sequence>MKKKIEEFLATNKKAYIRLMELERFLKEANGGSIGIHFYKELGEAIIALEKEQKIEAVKSSKKYSMNMKIADKYRKVKRKQEITKEQENEIHNSYHFKMAMNPYINDPARYEKEKDILKRISGFLSSIREGEPFLSVNERSFELFGAEKLLLSSHGQKVLSTINITMEDLYCFRTYEPFFYYGSPSSPDGSILIVENKDTFTSFKKLFINGVRSWEGVTISMLIYGEGNKITSSISFLEELGVPKATPIYYFGDFDPEGIDIYDRLRKATEREILLFEGFYRVLWERRKGSKVETYQTWNRDAIDYFLSIFQEKEQVEILQYLENKKYVPQEALNIERLRRLSDGTGKTF</sequence>
<gene>
    <name evidence="2" type="ORF">FZC76_22415</name>
</gene>
<dbReference type="InterPro" id="IPR036078">
    <property type="entry name" value="Spo11/TopoVI_A_sf"/>
</dbReference>
<evidence type="ECO:0000313" key="3">
    <source>
        <dbReference type="Proteomes" id="UP000322524"/>
    </source>
</evidence>
<dbReference type="GO" id="GO:0003677">
    <property type="term" value="F:DNA binding"/>
    <property type="evidence" value="ECO:0007669"/>
    <property type="project" value="InterPro"/>
</dbReference>